<name>A0A9P0L5P7_ACAOB</name>
<keyword evidence="11" id="KW-1185">Reference proteome</keyword>
<feature type="transmembrane region" description="Helical" evidence="8">
    <location>
        <begin position="316"/>
        <end position="336"/>
    </location>
</feature>
<comment type="similarity">
    <text evidence="8">Belongs to the DHHC palmitoyltransferase family.</text>
</comment>
<keyword evidence="6 8" id="KW-0472">Membrane</keyword>
<dbReference type="PANTHER" id="PTHR24161">
    <property type="entry name" value="ANK_REP_REGION DOMAIN-CONTAINING PROTEIN-RELATED"/>
    <property type="match status" value="1"/>
</dbReference>
<feature type="transmembrane region" description="Helical" evidence="8">
    <location>
        <begin position="470"/>
        <end position="489"/>
    </location>
</feature>
<accession>A0A9P0L5P7</accession>
<dbReference type="Gene3D" id="1.25.40.20">
    <property type="entry name" value="Ankyrin repeat-containing domain"/>
    <property type="match status" value="1"/>
</dbReference>
<evidence type="ECO:0000259" key="9">
    <source>
        <dbReference type="Pfam" id="PF01529"/>
    </source>
</evidence>
<dbReference type="OrthoDB" id="6781668at2759"/>
<dbReference type="InterPro" id="IPR002110">
    <property type="entry name" value="Ankyrin_rpt"/>
</dbReference>
<evidence type="ECO:0000256" key="8">
    <source>
        <dbReference type="RuleBase" id="RU079119"/>
    </source>
</evidence>
<dbReference type="Pfam" id="PF13637">
    <property type="entry name" value="Ank_4"/>
    <property type="match status" value="1"/>
</dbReference>
<sequence>MYQNACGAAAASAGGCVETDKECHGLISKEPLVPTVEHDYSGFDIVKATQYGAFSRVKELIEGGHNVNERDAENVTLLHWAAINNRKEIMLYFIDKGSEVDAIGGELNATPLHWATRQGHLEAAVILMNSGADPDLRDAEGCSCIHLAAQFGHTALVAYFVARGVNPDCTDRAGMTPLMWAVWKICSLDPTRLLITLGASPNVTDQQGNTALHWAILARNTTAISTLILQGRASLNIPNHRGDTPLTMLQTHLGAMWMSPKVVDMVKEQTFASSTARNFLNKLLKDKRLRWWCMVGTPFMAFYAAGGILATDQIILIKIFLLVCLYIIIHYTGQLLFDDRLMGLLPLSIYLSTKMWFYFTWIIYIMPVVGIALTLFFLISSTLLWYCFLNSWLGDPGIVTTSQQLQFRTIIELAEKGPGGFEPSSFCSACLVRRPIRSKHCAVCNHCVARFDHHCPWVANCIGAKNHKHFIGFLAALILMCSEMLYGSYKYWQNEPSCNATSEEIWQKVVTIGRCNTWVAWVSINAFFHCIWVFMLLVCQLYQISCLGMTTNERMNKGRYAHFIMNAGKSPFTKGSFRNLIEFFECTCCGLHKPEVKDWLTSYDLERNIEHQPLLRHRDNYQYV</sequence>
<feature type="repeat" description="ANK" evidence="7">
    <location>
        <begin position="140"/>
        <end position="172"/>
    </location>
</feature>
<feature type="transmembrane region" description="Helical" evidence="8">
    <location>
        <begin position="289"/>
        <end position="309"/>
    </location>
</feature>
<comment type="caution">
    <text evidence="10">The sequence shown here is derived from an EMBL/GenBank/DDBJ whole genome shotgun (WGS) entry which is preliminary data.</text>
</comment>
<dbReference type="AlphaFoldDB" id="A0A9P0L5P7"/>
<dbReference type="PANTHER" id="PTHR24161:SF85">
    <property type="entry name" value="PALMITOYLTRANSFERASE HIP14"/>
    <property type="match status" value="1"/>
</dbReference>
<dbReference type="Pfam" id="PF00023">
    <property type="entry name" value="Ank"/>
    <property type="match status" value="1"/>
</dbReference>
<dbReference type="InterPro" id="IPR036770">
    <property type="entry name" value="Ankyrin_rpt-contain_sf"/>
</dbReference>
<evidence type="ECO:0000313" key="11">
    <source>
        <dbReference type="Proteomes" id="UP001152888"/>
    </source>
</evidence>
<dbReference type="Proteomes" id="UP001152888">
    <property type="component" value="Unassembled WGS sequence"/>
</dbReference>
<keyword evidence="3" id="KW-0677">Repeat</keyword>
<evidence type="ECO:0000256" key="3">
    <source>
        <dbReference type="ARBA" id="ARBA00022737"/>
    </source>
</evidence>
<evidence type="ECO:0000256" key="2">
    <source>
        <dbReference type="ARBA" id="ARBA00022692"/>
    </source>
</evidence>
<evidence type="ECO:0000256" key="5">
    <source>
        <dbReference type="ARBA" id="ARBA00023043"/>
    </source>
</evidence>
<comment type="subcellular location">
    <subcellularLocation>
        <location evidence="1">Membrane</location>
        <topology evidence="1">Multi-pass membrane protein</topology>
    </subcellularLocation>
</comment>
<proteinExistence type="inferred from homology"/>
<dbReference type="PROSITE" id="PS50297">
    <property type="entry name" value="ANK_REP_REGION"/>
    <property type="match status" value="2"/>
</dbReference>
<dbReference type="PROSITE" id="PS50088">
    <property type="entry name" value="ANK_REPEAT"/>
    <property type="match status" value="4"/>
</dbReference>
<evidence type="ECO:0000256" key="1">
    <source>
        <dbReference type="ARBA" id="ARBA00004141"/>
    </source>
</evidence>
<dbReference type="GO" id="GO:0016020">
    <property type="term" value="C:membrane"/>
    <property type="evidence" value="ECO:0007669"/>
    <property type="project" value="UniProtKB-SubCell"/>
</dbReference>
<feature type="repeat" description="ANK" evidence="7">
    <location>
        <begin position="207"/>
        <end position="240"/>
    </location>
</feature>
<dbReference type="EC" id="2.3.1.225" evidence="8"/>
<keyword evidence="2 8" id="KW-0812">Transmembrane</keyword>
<evidence type="ECO:0000256" key="4">
    <source>
        <dbReference type="ARBA" id="ARBA00022989"/>
    </source>
</evidence>
<feature type="domain" description="Palmitoyltransferase DHHC" evidence="9">
    <location>
        <begin position="422"/>
        <end position="557"/>
    </location>
</feature>
<keyword evidence="4 8" id="KW-1133">Transmembrane helix</keyword>
<dbReference type="PROSITE" id="PS50216">
    <property type="entry name" value="DHHC"/>
    <property type="match status" value="1"/>
</dbReference>
<reference evidence="10" key="1">
    <citation type="submission" date="2022-03" db="EMBL/GenBank/DDBJ databases">
        <authorList>
            <person name="Sayadi A."/>
        </authorList>
    </citation>
    <scope>NUCLEOTIDE SEQUENCE</scope>
</reference>
<gene>
    <name evidence="10" type="ORF">ACAOBT_LOCUS20189</name>
</gene>
<evidence type="ECO:0000313" key="10">
    <source>
        <dbReference type="EMBL" id="CAH1991329.1"/>
    </source>
</evidence>
<comment type="domain">
    <text evidence="8">The DHHC domain is required for palmitoyltransferase activity.</text>
</comment>
<feature type="transmembrane region" description="Helical" evidence="8">
    <location>
        <begin position="526"/>
        <end position="549"/>
    </location>
</feature>
<dbReference type="Pfam" id="PF01529">
    <property type="entry name" value="DHHC"/>
    <property type="match status" value="1"/>
</dbReference>
<dbReference type="InterPro" id="IPR001594">
    <property type="entry name" value="Palmitoyltrfase_DHHC"/>
</dbReference>
<keyword evidence="8" id="KW-0808">Transferase</keyword>
<dbReference type="SUPFAM" id="SSF48403">
    <property type="entry name" value="Ankyrin repeat"/>
    <property type="match status" value="1"/>
</dbReference>
<keyword evidence="8" id="KW-0012">Acyltransferase</keyword>
<comment type="catalytic activity">
    <reaction evidence="8">
        <text>L-cysteinyl-[protein] + hexadecanoyl-CoA = S-hexadecanoyl-L-cysteinyl-[protein] + CoA</text>
        <dbReference type="Rhea" id="RHEA:36683"/>
        <dbReference type="Rhea" id="RHEA-COMP:10131"/>
        <dbReference type="Rhea" id="RHEA-COMP:11032"/>
        <dbReference type="ChEBI" id="CHEBI:29950"/>
        <dbReference type="ChEBI" id="CHEBI:57287"/>
        <dbReference type="ChEBI" id="CHEBI:57379"/>
        <dbReference type="ChEBI" id="CHEBI:74151"/>
        <dbReference type="EC" id="2.3.1.225"/>
    </reaction>
</comment>
<feature type="transmembrane region" description="Helical" evidence="8">
    <location>
        <begin position="356"/>
        <end position="379"/>
    </location>
</feature>
<evidence type="ECO:0000256" key="7">
    <source>
        <dbReference type="PROSITE-ProRule" id="PRU00023"/>
    </source>
</evidence>
<evidence type="ECO:0000256" key="6">
    <source>
        <dbReference type="ARBA" id="ARBA00023136"/>
    </source>
</evidence>
<keyword evidence="5 7" id="KW-0040">ANK repeat</keyword>
<protein>
    <recommendedName>
        <fullName evidence="8">Palmitoyltransferase</fullName>
        <ecNumber evidence="8">2.3.1.225</ecNumber>
    </recommendedName>
</protein>
<feature type="repeat" description="ANK" evidence="7">
    <location>
        <begin position="107"/>
        <end position="139"/>
    </location>
</feature>
<feature type="repeat" description="ANK" evidence="7">
    <location>
        <begin position="73"/>
        <end position="105"/>
    </location>
</feature>
<dbReference type="SMART" id="SM00248">
    <property type="entry name" value="ANK"/>
    <property type="match status" value="5"/>
</dbReference>
<organism evidence="10 11">
    <name type="scientific">Acanthoscelides obtectus</name>
    <name type="common">Bean weevil</name>
    <name type="synonym">Bruchus obtectus</name>
    <dbReference type="NCBI Taxonomy" id="200917"/>
    <lineage>
        <taxon>Eukaryota</taxon>
        <taxon>Metazoa</taxon>
        <taxon>Ecdysozoa</taxon>
        <taxon>Arthropoda</taxon>
        <taxon>Hexapoda</taxon>
        <taxon>Insecta</taxon>
        <taxon>Pterygota</taxon>
        <taxon>Neoptera</taxon>
        <taxon>Endopterygota</taxon>
        <taxon>Coleoptera</taxon>
        <taxon>Polyphaga</taxon>
        <taxon>Cucujiformia</taxon>
        <taxon>Chrysomeloidea</taxon>
        <taxon>Chrysomelidae</taxon>
        <taxon>Bruchinae</taxon>
        <taxon>Bruchini</taxon>
        <taxon>Acanthoscelides</taxon>
    </lineage>
</organism>
<dbReference type="Pfam" id="PF12796">
    <property type="entry name" value="Ank_2"/>
    <property type="match status" value="1"/>
</dbReference>
<dbReference type="EMBL" id="CAKOFQ010007109">
    <property type="protein sequence ID" value="CAH1991329.1"/>
    <property type="molecule type" value="Genomic_DNA"/>
</dbReference>
<dbReference type="GO" id="GO:0019706">
    <property type="term" value="F:protein-cysteine S-palmitoyltransferase activity"/>
    <property type="evidence" value="ECO:0007669"/>
    <property type="project" value="UniProtKB-EC"/>
</dbReference>